<dbReference type="RefSeq" id="WP_135118685.1">
    <property type="nucleotide sequence ID" value="NZ_SPQZ01000001.1"/>
</dbReference>
<dbReference type="Proteomes" id="UP000298127">
    <property type="component" value="Unassembled WGS sequence"/>
</dbReference>
<dbReference type="EMBL" id="SPQZ01000001">
    <property type="protein sequence ID" value="TFV99789.1"/>
    <property type="molecule type" value="Genomic_DNA"/>
</dbReference>
<dbReference type="PANTHER" id="PTHR35525:SF3">
    <property type="entry name" value="BLL6575 PROTEIN"/>
    <property type="match status" value="1"/>
</dbReference>
<feature type="domain" description="Zinc finger CGNR" evidence="1">
    <location>
        <begin position="152"/>
        <end position="193"/>
    </location>
</feature>
<accession>A0A4Y9R5C4</accession>
<proteinExistence type="predicted"/>
<dbReference type="PANTHER" id="PTHR35525">
    <property type="entry name" value="BLL6575 PROTEIN"/>
    <property type="match status" value="1"/>
</dbReference>
<protein>
    <submittedName>
        <fullName evidence="2">Zf-CGNR multi-domain protein</fullName>
    </submittedName>
</protein>
<organism evidence="2 3">
    <name type="scientific">Orlajensenia leifsoniae</name>
    <dbReference type="NCBI Taxonomy" id="2561933"/>
    <lineage>
        <taxon>Bacteria</taxon>
        <taxon>Bacillati</taxon>
        <taxon>Actinomycetota</taxon>
        <taxon>Actinomycetes</taxon>
        <taxon>Micrococcales</taxon>
        <taxon>Microbacteriaceae</taxon>
        <taxon>Orlajensenia</taxon>
    </lineage>
</organism>
<dbReference type="Pfam" id="PF11706">
    <property type="entry name" value="zf-CGNR"/>
    <property type="match status" value="1"/>
</dbReference>
<dbReference type="InterPro" id="IPR023286">
    <property type="entry name" value="ABATE_dom_sf"/>
</dbReference>
<reference evidence="2 3" key="1">
    <citation type="journal article" date="2018" name="J. Microbiol.">
        <title>Leifsonia flava sp. nov., a novel actinobacterium isolated from the rhizosphere of Aquilegia viridiflora.</title>
        <authorList>
            <person name="Cai Y."/>
            <person name="Tao W.Z."/>
            <person name="Ma Y.J."/>
            <person name="Cheng J."/>
            <person name="Zhang M.Y."/>
            <person name="Zhang Y.X."/>
        </authorList>
    </citation>
    <scope>NUCLEOTIDE SEQUENCE [LARGE SCALE GENOMIC DNA]</scope>
    <source>
        <strain evidence="2 3">SYP-B2174</strain>
    </source>
</reference>
<name>A0A4Y9R5C4_9MICO</name>
<evidence type="ECO:0000259" key="1">
    <source>
        <dbReference type="Pfam" id="PF11706"/>
    </source>
</evidence>
<dbReference type="Gene3D" id="1.10.3300.10">
    <property type="entry name" value="Jann2411-like domain"/>
    <property type="match status" value="1"/>
</dbReference>
<keyword evidence="3" id="KW-1185">Reference proteome</keyword>
<dbReference type="InterPro" id="IPR010852">
    <property type="entry name" value="ABATE"/>
</dbReference>
<evidence type="ECO:0000313" key="3">
    <source>
        <dbReference type="Proteomes" id="UP000298127"/>
    </source>
</evidence>
<sequence>MGDQTDLAFQKEDQVIPPALRLIRDFVNTVEFQEDDERLTSPDDLRDWLDGRHLLDPGAVATGDDLDFAITLREGLRGVLELHAGHDADPAAIRRLNDALADLPVRISFRVDEPGATEAFGLVPAGGDAVRRALASMLDAVRQSTEDGTWPRLKACARQSCRWAYYDHSRNRSSRWCTMAGCGNIVKMKKAYAARTGQSKAAQ</sequence>
<dbReference type="InterPro" id="IPR021005">
    <property type="entry name" value="Znf_CGNR"/>
</dbReference>
<dbReference type="Pfam" id="PF07336">
    <property type="entry name" value="ABATE"/>
    <property type="match status" value="1"/>
</dbReference>
<evidence type="ECO:0000313" key="2">
    <source>
        <dbReference type="EMBL" id="TFV99789.1"/>
    </source>
</evidence>
<gene>
    <name evidence="2" type="ORF">E4M00_00855</name>
</gene>
<dbReference type="AlphaFoldDB" id="A0A4Y9R5C4"/>
<dbReference type="SUPFAM" id="SSF160904">
    <property type="entry name" value="Jann2411-like"/>
    <property type="match status" value="1"/>
</dbReference>
<comment type="caution">
    <text evidence="2">The sequence shown here is derived from an EMBL/GenBank/DDBJ whole genome shotgun (WGS) entry which is preliminary data.</text>
</comment>